<dbReference type="EMBL" id="KN831782">
    <property type="protein sequence ID" value="KIM40451.1"/>
    <property type="molecule type" value="Genomic_DNA"/>
</dbReference>
<keyword evidence="5" id="KW-1185">Reference proteome</keyword>
<proteinExistence type="inferred from homology"/>
<dbReference type="InterPro" id="IPR045099">
    <property type="entry name" value="PITH1-like"/>
</dbReference>
<evidence type="ECO:0000313" key="4">
    <source>
        <dbReference type="EMBL" id="KIM40451.1"/>
    </source>
</evidence>
<feature type="domain" description="PITH" evidence="3">
    <location>
        <begin position="21"/>
        <end position="191"/>
    </location>
</feature>
<dbReference type="HOGENOM" id="CLU_072377_2_0_1"/>
<evidence type="ECO:0000313" key="5">
    <source>
        <dbReference type="Proteomes" id="UP000053424"/>
    </source>
</evidence>
<dbReference type="Pfam" id="PF06201">
    <property type="entry name" value="PITH"/>
    <property type="match status" value="1"/>
</dbReference>
<evidence type="ECO:0000256" key="2">
    <source>
        <dbReference type="SAM" id="MobiDB-lite"/>
    </source>
</evidence>
<dbReference type="InterPro" id="IPR037047">
    <property type="entry name" value="PITH_dom_sf"/>
</dbReference>
<evidence type="ECO:0000256" key="1">
    <source>
        <dbReference type="ARBA" id="ARBA00025788"/>
    </source>
</evidence>
<evidence type="ECO:0000259" key="3">
    <source>
        <dbReference type="PROSITE" id="PS51532"/>
    </source>
</evidence>
<dbReference type="AlphaFoldDB" id="A0A0C3CA26"/>
<reference evidence="4 5" key="1">
    <citation type="submission" date="2014-04" db="EMBL/GenBank/DDBJ databases">
        <authorList>
            <consortium name="DOE Joint Genome Institute"/>
            <person name="Kuo A."/>
            <person name="Gay G."/>
            <person name="Dore J."/>
            <person name="Kohler A."/>
            <person name="Nagy L.G."/>
            <person name="Floudas D."/>
            <person name="Copeland A."/>
            <person name="Barry K.W."/>
            <person name="Cichocki N."/>
            <person name="Veneault-Fourrey C."/>
            <person name="LaButti K."/>
            <person name="Lindquist E.A."/>
            <person name="Lipzen A."/>
            <person name="Lundell T."/>
            <person name="Morin E."/>
            <person name="Murat C."/>
            <person name="Sun H."/>
            <person name="Tunlid A."/>
            <person name="Henrissat B."/>
            <person name="Grigoriev I.V."/>
            <person name="Hibbett D.S."/>
            <person name="Martin F."/>
            <person name="Nordberg H.P."/>
            <person name="Cantor M.N."/>
            <person name="Hua S.X."/>
        </authorList>
    </citation>
    <scope>NUCLEOTIDE SEQUENCE [LARGE SCALE GENOMIC DNA]</scope>
    <source>
        <strain evidence="5">h7</strain>
    </source>
</reference>
<dbReference type="OrthoDB" id="2635at2759"/>
<dbReference type="PROSITE" id="PS51532">
    <property type="entry name" value="PITH"/>
    <property type="match status" value="1"/>
</dbReference>
<dbReference type="SUPFAM" id="SSF49785">
    <property type="entry name" value="Galactose-binding domain-like"/>
    <property type="match status" value="1"/>
</dbReference>
<comment type="similarity">
    <text evidence="1">Belongs to the PITHD1 family.</text>
</comment>
<protein>
    <recommendedName>
        <fullName evidence="3">PITH domain-containing protein</fullName>
    </recommendedName>
</protein>
<reference evidence="5" key="2">
    <citation type="submission" date="2015-01" db="EMBL/GenBank/DDBJ databases">
        <title>Evolutionary Origins and Diversification of the Mycorrhizal Mutualists.</title>
        <authorList>
            <consortium name="DOE Joint Genome Institute"/>
            <consortium name="Mycorrhizal Genomics Consortium"/>
            <person name="Kohler A."/>
            <person name="Kuo A."/>
            <person name="Nagy L.G."/>
            <person name="Floudas D."/>
            <person name="Copeland A."/>
            <person name="Barry K.W."/>
            <person name="Cichocki N."/>
            <person name="Veneault-Fourrey C."/>
            <person name="LaButti K."/>
            <person name="Lindquist E.A."/>
            <person name="Lipzen A."/>
            <person name="Lundell T."/>
            <person name="Morin E."/>
            <person name="Murat C."/>
            <person name="Riley R."/>
            <person name="Ohm R."/>
            <person name="Sun H."/>
            <person name="Tunlid A."/>
            <person name="Henrissat B."/>
            <person name="Grigoriev I.V."/>
            <person name="Hibbett D.S."/>
            <person name="Martin F."/>
        </authorList>
    </citation>
    <scope>NUCLEOTIDE SEQUENCE [LARGE SCALE GENOMIC DNA]</scope>
    <source>
        <strain evidence="5">h7</strain>
    </source>
</reference>
<dbReference type="GO" id="GO:0005737">
    <property type="term" value="C:cytoplasm"/>
    <property type="evidence" value="ECO:0007669"/>
    <property type="project" value="UniProtKB-ARBA"/>
</dbReference>
<dbReference type="PANTHER" id="PTHR12175:SF1">
    <property type="entry name" value="PITH DOMAIN-CONTAINING PROTEIN 1"/>
    <property type="match status" value="1"/>
</dbReference>
<dbReference type="InterPro" id="IPR008979">
    <property type="entry name" value="Galactose-bd-like_sf"/>
</dbReference>
<sequence length="211" mass="23514">MPHEHHDSCGHDANDHDHDHDSLDALGFQDNLFAHIDRQNVVALNANGNPQDLIKPWNNRLDESQYLESDADDQLIIRVPFTGTVRLTALLLKAGPAGHTPSNILLFPNEPTLDFNDIPDVKPTQEFAVPQNRDVGEYSIKTTKFSNVSTITLFIPAAQGEETTRIYYIGFLGSWTEAKHQPVISVYEAQANPADHKKIQGMDGTWNAPSH</sequence>
<dbReference type="PANTHER" id="PTHR12175">
    <property type="entry name" value="AD039 HT014 THIOREDOXIN FAMILY TRP26"/>
    <property type="match status" value="1"/>
</dbReference>
<dbReference type="Gene3D" id="2.60.120.470">
    <property type="entry name" value="PITH domain"/>
    <property type="match status" value="1"/>
</dbReference>
<feature type="region of interest" description="Disordered" evidence="2">
    <location>
        <begin position="1"/>
        <end position="22"/>
    </location>
</feature>
<organism evidence="4 5">
    <name type="scientific">Hebeloma cylindrosporum</name>
    <dbReference type="NCBI Taxonomy" id="76867"/>
    <lineage>
        <taxon>Eukaryota</taxon>
        <taxon>Fungi</taxon>
        <taxon>Dikarya</taxon>
        <taxon>Basidiomycota</taxon>
        <taxon>Agaricomycotina</taxon>
        <taxon>Agaricomycetes</taxon>
        <taxon>Agaricomycetidae</taxon>
        <taxon>Agaricales</taxon>
        <taxon>Agaricineae</taxon>
        <taxon>Hymenogastraceae</taxon>
        <taxon>Hebeloma</taxon>
    </lineage>
</organism>
<dbReference type="Proteomes" id="UP000053424">
    <property type="component" value="Unassembled WGS sequence"/>
</dbReference>
<accession>A0A0C3CA26</accession>
<dbReference type="GO" id="GO:0005634">
    <property type="term" value="C:nucleus"/>
    <property type="evidence" value="ECO:0007669"/>
    <property type="project" value="TreeGrafter"/>
</dbReference>
<gene>
    <name evidence="4" type="ORF">M413DRAFT_445908</name>
</gene>
<dbReference type="InterPro" id="IPR010400">
    <property type="entry name" value="PITH_dom"/>
</dbReference>
<name>A0A0C3CA26_HEBCY</name>